<dbReference type="Proteomes" id="UP000053424">
    <property type="component" value="Unassembled WGS sequence"/>
</dbReference>
<sequence>MFSNSSCVRIMIYQSISLTPIFSLGNHAHKFRPFHYVLGYFRASWKQFLWIMKLIMKSRMPSETNATIVPSLTFARTLDRRSSFVPELSFTDIRMIDRLLTVNSQYYCSRSFLRSEGGQDCHRCFPHFPLLAEDLIYLLNEGI</sequence>
<reference evidence="2" key="2">
    <citation type="submission" date="2015-01" db="EMBL/GenBank/DDBJ databases">
        <title>Evolutionary Origins and Diversification of the Mycorrhizal Mutualists.</title>
        <authorList>
            <consortium name="DOE Joint Genome Institute"/>
            <consortium name="Mycorrhizal Genomics Consortium"/>
            <person name="Kohler A."/>
            <person name="Kuo A."/>
            <person name="Nagy L.G."/>
            <person name="Floudas D."/>
            <person name="Copeland A."/>
            <person name="Barry K.W."/>
            <person name="Cichocki N."/>
            <person name="Veneault-Fourrey C."/>
            <person name="LaButti K."/>
            <person name="Lindquist E.A."/>
            <person name="Lipzen A."/>
            <person name="Lundell T."/>
            <person name="Morin E."/>
            <person name="Murat C."/>
            <person name="Riley R."/>
            <person name="Ohm R."/>
            <person name="Sun H."/>
            <person name="Tunlid A."/>
            <person name="Henrissat B."/>
            <person name="Grigoriev I.V."/>
            <person name="Hibbett D.S."/>
            <person name="Martin F."/>
        </authorList>
    </citation>
    <scope>NUCLEOTIDE SEQUENCE [LARGE SCALE GENOMIC DNA]</scope>
    <source>
        <strain evidence="2">h7</strain>
    </source>
</reference>
<evidence type="ECO:0000313" key="2">
    <source>
        <dbReference type="Proteomes" id="UP000053424"/>
    </source>
</evidence>
<dbReference type="HOGENOM" id="CLU_1806391_0_0_1"/>
<proteinExistence type="predicted"/>
<gene>
    <name evidence="1" type="ORF">M413DRAFT_188580</name>
</gene>
<dbReference type="EMBL" id="KN831784">
    <property type="protein sequence ID" value="KIM39963.1"/>
    <property type="molecule type" value="Genomic_DNA"/>
</dbReference>
<accession>A0A0C2XQR9</accession>
<name>A0A0C2XQR9_HEBCY</name>
<keyword evidence="2" id="KW-1185">Reference proteome</keyword>
<organism evidence="1 2">
    <name type="scientific">Hebeloma cylindrosporum</name>
    <dbReference type="NCBI Taxonomy" id="76867"/>
    <lineage>
        <taxon>Eukaryota</taxon>
        <taxon>Fungi</taxon>
        <taxon>Dikarya</taxon>
        <taxon>Basidiomycota</taxon>
        <taxon>Agaricomycotina</taxon>
        <taxon>Agaricomycetes</taxon>
        <taxon>Agaricomycetidae</taxon>
        <taxon>Agaricales</taxon>
        <taxon>Agaricineae</taxon>
        <taxon>Hymenogastraceae</taxon>
        <taxon>Hebeloma</taxon>
    </lineage>
</organism>
<dbReference type="AlphaFoldDB" id="A0A0C2XQR9"/>
<reference evidence="1 2" key="1">
    <citation type="submission" date="2014-04" db="EMBL/GenBank/DDBJ databases">
        <authorList>
            <consortium name="DOE Joint Genome Institute"/>
            <person name="Kuo A."/>
            <person name="Gay G."/>
            <person name="Dore J."/>
            <person name="Kohler A."/>
            <person name="Nagy L.G."/>
            <person name="Floudas D."/>
            <person name="Copeland A."/>
            <person name="Barry K.W."/>
            <person name="Cichocki N."/>
            <person name="Veneault-Fourrey C."/>
            <person name="LaButti K."/>
            <person name="Lindquist E.A."/>
            <person name="Lipzen A."/>
            <person name="Lundell T."/>
            <person name="Morin E."/>
            <person name="Murat C."/>
            <person name="Sun H."/>
            <person name="Tunlid A."/>
            <person name="Henrissat B."/>
            <person name="Grigoriev I.V."/>
            <person name="Hibbett D.S."/>
            <person name="Martin F."/>
            <person name="Nordberg H.P."/>
            <person name="Cantor M.N."/>
            <person name="Hua S.X."/>
        </authorList>
    </citation>
    <scope>NUCLEOTIDE SEQUENCE [LARGE SCALE GENOMIC DNA]</scope>
    <source>
        <strain evidence="2">h7</strain>
    </source>
</reference>
<protein>
    <submittedName>
        <fullName evidence="1">Uncharacterized protein</fullName>
    </submittedName>
</protein>
<evidence type="ECO:0000313" key="1">
    <source>
        <dbReference type="EMBL" id="KIM39963.1"/>
    </source>
</evidence>